<dbReference type="EMBL" id="JAIRAU010000020">
    <property type="protein sequence ID" value="MBZ5710842.1"/>
    <property type="molecule type" value="Genomic_DNA"/>
</dbReference>
<gene>
    <name evidence="1" type="ORF">K7C98_16395</name>
</gene>
<evidence type="ECO:0000313" key="1">
    <source>
        <dbReference type="EMBL" id="MBZ5710842.1"/>
    </source>
</evidence>
<dbReference type="RefSeq" id="WP_224192612.1">
    <property type="nucleotide sequence ID" value="NZ_JAIRAU010000020.1"/>
</dbReference>
<sequence length="150" mass="16176">MTAGWPASEAPEAGALRLVLTLALSRREAAGLLARAGDSECMWPSAVVAALGDALVGDEQLWREVTATLDHRLAPWLAELGGRPLRDLLARVDADADVDVPALTALLWSLIRSRQRGLGPLLARVVREVEDRIVADAGRRARDLRREATA</sequence>
<evidence type="ECO:0000313" key="2">
    <source>
        <dbReference type="Proteomes" id="UP001139031"/>
    </source>
</evidence>
<proteinExistence type="predicted"/>
<protein>
    <submittedName>
        <fullName evidence="1">Uncharacterized protein</fullName>
    </submittedName>
</protein>
<accession>A0ABS7TRI8</accession>
<keyword evidence="2" id="KW-1185">Reference proteome</keyword>
<organism evidence="1 2">
    <name type="scientific">Nannocystis pusilla</name>
    <dbReference type="NCBI Taxonomy" id="889268"/>
    <lineage>
        <taxon>Bacteria</taxon>
        <taxon>Pseudomonadati</taxon>
        <taxon>Myxococcota</taxon>
        <taxon>Polyangia</taxon>
        <taxon>Nannocystales</taxon>
        <taxon>Nannocystaceae</taxon>
        <taxon>Nannocystis</taxon>
    </lineage>
</organism>
<reference evidence="1" key="1">
    <citation type="submission" date="2021-08" db="EMBL/GenBank/DDBJ databases">
        <authorList>
            <person name="Stevens D.C."/>
        </authorList>
    </citation>
    <scope>NUCLEOTIDE SEQUENCE</scope>
    <source>
        <strain evidence="1">DSM 53165</strain>
    </source>
</reference>
<name>A0ABS7TRI8_9BACT</name>
<comment type="caution">
    <text evidence="1">The sequence shown here is derived from an EMBL/GenBank/DDBJ whole genome shotgun (WGS) entry which is preliminary data.</text>
</comment>
<dbReference type="Proteomes" id="UP001139031">
    <property type="component" value="Unassembled WGS sequence"/>
</dbReference>